<evidence type="ECO:0000256" key="2">
    <source>
        <dbReference type="ARBA" id="ARBA00001935"/>
    </source>
</evidence>
<keyword evidence="14" id="KW-0256">Endoplasmic reticulum</keyword>
<feature type="modified residue" description="4-aspartylphosphate" evidence="20">
    <location>
        <position position="1075"/>
    </location>
</feature>
<feature type="compositionally biased region" description="Basic and acidic residues" evidence="22">
    <location>
        <begin position="58"/>
        <end position="67"/>
    </location>
</feature>
<dbReference type="InterPro" id="IPR011006">
    <property type="entry name" value="CheY-like_superfamily"/>
</dbReference>
<dbReference type="InterPro" id="IPR003661">
    <property type="entry name" value="HisK_dim/P_dom"/>
</dbReference>
<dbReference type="SMART" id="SM00387">
    <property type="entry name" value="HATPase_c"/>
    <property type="match status" value="1"/>
</dbReference>
<dbReference type="Pfam" id="PF00512">
    <property type="entry name" value="HisKA"/>
    <property type="match status" value="1"/>
</dbReference>
<evidence type="ECO:0000256" key="5">
    <source>
        <dbReference type="ARBA" id="ARBA00009842"/>
    </source>
</evidence>
<dbReference type="Gene3D" id="3.30.565.10">
    <property type="entry name" value="Histidine kinase-like ATPase, C-terminal domain"/>
    <property type="match status" value="1"/>
</dbReference>
<feature type="transmembrane region" description="Helical" evidence="23">
    <location>
        <begin position="151"/>
        <end position="177"/>
    </location>
</feature>
<comment type="cofactor">
    <cofactor evidence="2">
        <name>Cu cation</name>
        <dbReference type="ChEBI" id="CHEBI:23378"/>
    </cofactor>
</comment>
<feature type="domain" description="Histidine kinase" evidence="24">
    <location>
        <begin position="472"/>
        <end position="746"/>
    </location>
</feature>
<dbReference type="PROSITE" id="PS50110">
    <property type="entry name" value="RESPONSE_REGULATORY"/>
    <property type="match status" value="1"/>
</dbReference>
<dbReference type="CDD" id="cd16922">
    <property type="entry name" value="HATPase_EvgS-ArcB-TorS-like"/>
    <property type="match status" value="1"/>
</dbReference>
<gene>
    <name evidence="26" type="ORF">KC19_7G051500</name>
</gene>
<feature type="compositionally biased region" description="Polar residues" evidence="22">
    <location>
        <begin position="39"/>
        <end position="48"/>
    </location>
</feature>
<dbReference type="AlphaFoldDB" id="A0A8T0H676"/>
<dbReference type="EMBL" id="CM026428">
    <property type="protein sequence ID" value="KAG0566275.1"/>
    <property type="molecule type" value="Genomic_DNA"/>
</dbReference>
<evidence type="ECO:0000256" key="3">
    <source>
        <dbReference type="ARBA" id="ARBA00004477"/>
    </source>
</evidence>
<dbReference type="SMART" id="SM00388">
    <property type="entry name" value="HisKA"/>
    <property type="match status" value="1"/>
</dbReference>
<feature type="region of interest" description="Disordered" evidence="22">
    <location>
        <begin position="835"/>
        <end position="880"/>
    </location>
</feature>
<dbReference type="Pfam" id="PF05231">
    <property type="entry name" value="MASE1"/>
    <property type="match status" value="1"/>
</dbReference>
<evidence type="ECO:0000256" key="21">
    <source>
        <dbReference type="SAM" id="Coils"/>
    </source>
</evidence>
<dbReference type="InterPro" id="IPR007895">
    <property type="entry name" value="MASE1"/>
</dbReference>
<evidence type="ECO:0000259" key="24">
    <source>
        <dbReference type="PROSITE" id="PS50109"/>
    </source>
</evidence>
<dbReference type="CDD" id="cd17546">
    <property type="entry name" value="REC_hyHK_CKI1_RcsC-like"/>
    <property type="match status" value="1"/>
</dbReference>
<feature type="region of interest" description="Disordered" evidence="22">
    <location>
        <begin position="789"/>
        <end position="809"/>
    </location>
</feature>
<keyword evidence="19 23" id="KW-0472">Membrane</keyword>
<feature type="transmembrane region" description="Helical" evidence="23">
    <location>
        <begin position="311"/>
        <end position="336"/>
    </location>
</feature>
<evidence type="ECO:0000256" key="17">
    <source>
        <dbReference type="ARBA" id="ARBA00023008"/>
    </source>
</evidence>
<evidence type="ECO:0000256" key="16">
    <source>
        <dbReference type="ARBA" id="ARBA00022989"/>
    </source>
</evidence>
<keyword evidence="21" id="KW-0175">Coiled coil</keyword>
<evidence type="ECO:0000256" key="8">
    <source>
        <dbReference type="ARBA" id="ARBA00022553"/>
    </source>
</evidence>
<feature type="compositionally biased region" description="Polar residues" evidence="22">
    <location>
        <begin position="978"/>
        <end position="987"/>
    </location>
</feature>
<organism evidence="26 27">
    <name type="scientific">Ceratodon purpureus</name>
    <name type="common">Fire moss</name>
    <name type="synonym">Dicranum purpureum</name>
    <dbReference type="NCBI Taxonomy" id="3225"/>
    <lineage>
        <taxon>Eukaryota</taxon>
        <taxon>Viridiplantae</taxon>
        <taxon>Streptophyta</taxon>
        <taxon>Embryophyta</taxon>
        <taxon>Bryophyta</taxon>
        <taxon>Bryophytina</taxon>
        <taxon>Bryopsida</taxon>
        <taxon>Dicranidae</taxon>
        <taxon>Pseudoditrichales</taxon>
        <taxon>Ditrichaceae</taxon>
        <taxon>Ceratodon</taxon>
    </lineage>
</organism>
<feature type="transmembrane region" description="Helical" evidence="23">
    <location>
        <begin position="272"/>
        <end position="299"/>
    </location>
</feature>
<dbReference type="SUPFAM" id="SSF55874">
    <property type="entry name" value="ATPase domain of HSP90 chaperone/DNA topoisomerase II/histidine kinase"/>
    <property type="match status" value="1"/>
</dbReference>
<keyword evidence="9" id="KW-0808">Transferase</keyword>
<dbReference type="InterPro" id="IPR005467">
    <property type="entry name" value="His_kinase_dom"/>
</dbReference>
<keyword evidence="13" id="KW-0418">Kinase</keyword>
<dbReference type="InterPro" id="IPR001789">
    <property type="entry name" value="Sig_transdc_resp-reg_receiver"/>
</dbReference>
<dbReference type="InterPro" id="IPR036097">
    <property type="entry name" value="HisK_dim/P_sf"/>
</dbReference>
<dbReference type="InterPro" id="IPR036890">
    <property type="entry name" value="HATPase_C_sf"/>
</dbReference>
<keyword evidence="8 20" id="KW-0597">Phosphoprotein</keyword>
<evidence type="ECO:0000256" key="6">
    <source>
        <dbReference type="ARBA" id="ARBA00012438"/>
    </source>
</evidence>
<evidence type="ECO:0000256" key="18">
    <source>
        <dbReference type="ARBA" id="ARBA00023012"/>
    </source>
</evidence>
<feature type="domain" description="Response regulatory" evidence="25">
    <location>
        <begin position="1024"/>
        <end position="1145"/>
    </location>
</feature>
<feature type="compositionally biased region" description="Polar residues" evidence="22">
    <location>
        <begin position="796"/>
        <end position="809"/>
    </location>
</feature>
<dbReference type="InterPro" id="IPR003594">
    <property type="entry name" value="HATPase_dom"/>
</dbReference>
<evidence type="ECO:0000259" key="25">
    <source>
        <dbReference type="PROSITE" id="PS50110"/>
    </source>
</evidence>
<dbReference type="PROSITE" id="PS50109">
    <property type="entry name" value="HIS_KIN"/>
    <property type="match status" value="1"/>
</dbReference>
<evidence type="ECO:0000256" key="20">
    <source>
        <dbReference type="PROSITE-ProRule" id="PRU00169"/>
    </source>
</evidence>
<evidence type="ECO:0000256" key="14">
    <source>
        <dbReference type="ARBA" id="ARBA00022824"/>
    </source>
</evidence>
<evidence type="ECO:0000256" key="15">
    <source>
        <dbReference type="ARBA" id="ARBA00022840"/>
    </source>
</evidence>
<evidence type="ECO:0000256" key="9">
    <source>
        <dbReference type="ARBA" id="ARBA00022679"/>
    </source>
</evidence>
<keyword evidence="11" id="KW-0547">Nucleotide-binding</keyword>
<accession>A0A8T0H676</accession>
<comment type="catalytic activity">
    <reaction evidence="1">
        <text>ATP + protein L-histidine = ADP + protein N-phospho-L-histidine.</text>
        <dbReference type="EC" id="2.7.13.3"/>
    </reaction>
</comment>
<dbReference type="SMART" id="SM00448">
    <property type="entry name" value="REC"/>
    <property type="match status" value="1"/>
</dbReference>
<evidence type="ECO:0000256" key="10">
    <source>
        <dbReference type="ARBA" id="ARBA00022692"/>
    </source>
</evidence>
<sequence length="1152" mass="127063">MQEEQVHKERHDDSDLNRQTEFEKYVFFVEKEDVIDNRSVTKTMNSSRAGELLPQLSREGEVREHQESSSSRPSSWARNFSQSSRQWIDHGGVLVTQRWRERPRAAADIWPLVGRNAIAIVLIAIAGILTWEMTVDALRVRIQKLSVFPIYLPHAVALSLASVWDVGIAPGNLLGLYLARMYMNWRGVGLTTVNSTVMFVVALVATMQSHVGAYYLRKCLCCGRVEKRIPTIDSVADAVWFLMVATLTSLVFCTVITLCITISPLAPWSGFWLFWGTSWLAVLSAMITVTPLIIHLWGWKCQPSFKRPRKLLEFLVVMLVSVGILTVIFFFSVNSFRPLPYLCFPLITFTAFRFNRVGWAFTVTGIAYSCALGTIRKRGAVYAMTGRPEPGSGTLTLQIELFSIVMGVVSITLAAAVREKKILTRTLHQMNVELENKVDRRTMELQKANDELKISQKRAEMASHAKSDFLANMSHEIRTPIHGILGLTALLLESELTPDQKESLTSVKECADLLLHIINSVLDLAKIEAGRLEVERVPFNIRKMVSSTFRMLQARAQERGLKLYLEVDRGVPHSLVGDVGKLQQCLLNLVGNALKFTHEGSISVHVTVASDSLKASMMRAGDNEGMSNRVGIAPSNREGVGLSNRVGVGVADKISVDRPVSVAQTPESLLVHLEVRDTGIGINQEKLKDMFKPFTQADASTSRLYGGTGLGLCIVHRFVELLGGIIWAESEVGKGSAFHICLPLFLNTPSPKEGSREASPRVRSPGKVSKSWSLMGGLVFNHPGLEHYTGADSGPHSRSSRNASRVPSVNDLQGMWEGADSTVISIDDPSVFGDMVSTNRQTLSSNGRPCLPGSTQHSLEPDRQRRASGSDYEAYKESQNGTKSHFDYAHSRARLSQVHGISNWDCKDGDRGLASNDVTASTTPSGVGPLKPDSLELVPLQSMMLPPLRTGRLTDAFEVIGVYKDPSAGDMTGESFDHQGSLSGTTPYTPPEGAQLVYPPPPSELSRESSTELEKMLENKLQLKILLAEDNAINQKVASRQLEKHGHVVTIVGDGQQALDAVCAQHDQFDLVLMDVQMPIMDGLCATEQIRKAEMENGWSRLPILGLTAHAIQGYQDTCLIHGMDGYLGKPFDIQQLLKTIGHILPRDKLTQ</sequence>
<comment type="caution">
    <text evidence="26">The sequence shown here is derived from an EMBL/GenBank/DDBJ whole genome shotgun (WGS) entry which is preliminary data.</text>
</comment>
<evidence type="ECO:0000256" key="11">
    <source>
        <dbReference type="ARBA" id="ARBA00022741"/>
    </source>
</evidence>
<dbReference type="PANTHER" id="PTHR45530">
    <property type="entry name" value="SENSORY TRANSDUCTION HISTIDINE KINASE"/>
    <property type="match status" value="1"/>
</dbReference>
<feature type="transmembrane region" description="Helical" evidence="23">
    <location>
        <begin position="356"/>
        <end position="375"/>
    </location>
</feature>
<dbReference type="Proteomes" id="UP000822688">
    <property type="component" value="Chromosome 7"/>
</dbReference>
<evidence type="ECO:0000256" key="12">
    <source>
        <dbReference type="ARBA" id="ARBA00022745"/>
    </source>
</evidence>
<dbReference type="SUPFAM" id="SSF52172">
    <property type="entry name" value="CheY-like"/>
    <property type="match status" value="1"/>
</dbReference>
<feature type="region of interest" description="Disordered" evidence="22">
    <location>
        <begin position="968"/>
        <end position="1007"/>
    </location>
</feature>
<dbReference type="GO" id="GO:0005524">
    <property type="term" value="F:ATP binding"/>
    <property type="evidence" value="ECO:0007669"/>
    <property type="project" value="UniProtKB-KW"/>
</dbReference>
<dbReference type="Pfam" id="PF02518">
    <property type="entry name" value="HATPase_c"/>
    <property type="match status" value="1"/>
</dbReference>
<feature type="transmembrane region" description="Helical" evidence="23">
    <location>
        <begin position="109"/>
        <end position="131"/>
    </location>
</feature>
<feature type="coiled-coil region" evidence="21">
    <location>
        <begin position="431"/>
        <end position="465"/>
    </location>
</feature>
<comment type="subcellular location">
    <subcellularLocation>
        <location evidence="4">Cell membrane</location>
        <topology evidence="4">Multi-pass membrane protein</topology>
    </subcellularLocation>
    <subcellularLocation>
        <location evidence="3">Endoplasmic reticulum membrane</location>
        <topology evidence="3">Multi-pass membrane protein</topology>
    </subcellularLocation>
</comment>
<keyword evidence="15" id="KW-0067">ATP-binding</keyword>
<evidence type="ECO:0000256" key="23">
    <source>
        <dbReference type="SAM" id="Phobius"/>
    </source>
</evidence>
<dbReference type="Gene3D" id="1.10.287.130">
    <property type="match status" value="1"/>
</dbReference>
<keyword evidence="16 23" id="KW-1133">Transmembrane helix</keyword>
<dbReference type="EC" id="2.7.13.3" evidence="6"/>
<dbReference type="GO" id="GO:0009873">
    <property type="term" value="P:ethylene-activated signaling pathway"/>
    <property type="evidence" value="ECO:0007669"/>
    <property type="project" value="UniProtKB-KW"/>
</dbReference>
<dbReference type="PANTHER" id="PTHR45530:SF3">
    <property type="entry name" value="TWO-COMPONENT SYSTEM NARL FAMILY SENSOR HISTIDINE KINASE BARA"/>
    <property type="match status" value="1"/>
</dbReference>
<evidence type="ECO:0000256" key="19">
    <source>
        <dbReference type="ARBA" id="ARBA00023136"/>
    </source>
</evidence>
<evidence type="ECO:0000256" key="4">
    <source>
        <dbReference type="ARBA" id="ARBA00004651"/>
    </source>
</evidence>
<feature type="transmembrane region" description="Helical" evidence="23">
    <location>
        <begin position="395"/>
        <end position="417"/>
    </location>
</feature>
<keyword evidence="27" id="KW-1185">Reference proteome</keyword>
<evidence type="ECO:0000313" key="26">
    <source>
        <dbReference type="EMBL" id="KAG0566275.1"/>
    </source>
</evidence>
<dbReference type="CDD" id="cd00082">
    <property type="entry name" value="HisKA"/>
    <property type="match status" value="1"/>
</dbReference>
<keyword evidence="12" id="KW-0936">Ethylene signaling pathway</keyword>
<evidence type="ECO:0000256" key="13">
    <source>
        <dbReference type="ARBA" id="ARBA00022777"/>
    </source>
</evidence>
<comment type="similarity">
    <text evidence="5">Belongs to the ethylene receptor family.</text>
</comment>
<keyword evidence="18" id="KW-0902">Two-component regulatory system</keyword>
<dbReference type="PRINTS" id="PR00344">
    <property type="entry name" value="BCTRLSENSOR"/>
</dbReference>
<dbReference type="FunFam" id="1.10.287.130:FF:000004">
    <property type="entry name" value="Ethylene receptor 1"/>
    <property type="match status" value="1"/>
</dbReference>
<dbReference type="Gene3D" id="3.40.50.2300">
    <property type="match status" value="1"/>
</dbReference>
<dbReference type="GO" id="GO:0005789">
    <property type="term" value="C:endoplasmic reticulum membrane"/>
    <property type="evidence" value="ECO:0007669"/>
    <property type="project" value="UniProtKB-SubCell"/>
</dbReference>
<protein>
    <recommendedName>
        <fullName evidence="6">histidine kinase</fullName>
        <ecNumber evidence="6">2.7.13.3</ecNumber>
    </recommendedName>
</protein>
<feature type="compositionally biased region" description="Polar residues" evidence="22">
    <location>
        <begin position="836"/>
        <end position="858"/>
    </location>
</feature>
<dbReference type="GO" id="GO:0005886">
    <property type="term" value="C:plasma membrane"/>
    <property type="evidence" value="ECO:0007669"/>
    <property type="project" value="UniProtKB-SubCell"/>
</dbReference>
<dbReference type="InterPro" id="IPR004358">
    <property type="entry name" value="Sig_transdc_His_kin-like_C"/>
</dbReference>
<evidence type="ECO:0000256" key="22">
    <source>
        <dbReference type="SAM" id="MobiDB-lite"/>
    </source>
</evidence>
<name>A0A8T0H676_CERPU</name>
<feature type="region of interest" description="Disordered" evidence="22">
    <location>
        <begin position="39"/>
        <end position="77"/>
    </location>
</feature>
<keyword evidence="17" id="KW-0186">Copper</keyword>
<proteinExistence type="inferred from homology"/>
<evidence type="ECO:0000256" key="1">
    <source>
        <dbReference type="ARBA" id="ARBA00000085"/>
    </source>
</evidence>
<keyword evidence="10 23" id="KW-0812">Transmembrane</keyword>
<keyword evidence="7" id="KW-1003">Cell membrane</keyword>
<evidence type="ECO:0000256" key="7">
    <source>
        <dbReference type="ARBA" id="ARBA00022475"/>
    </source>
</evidence>
<reference evidence="26" key="1">
    <citation type="submission" date="2020-06" db="EMBL/GenBank/DDBJ databases">
        <title>WGS assembly of Ceratodon purpureus strain R40.</title>
        <authorList>
            <person name="Carey S.B."/>
            <person name="Jenkins J."/>
            <person name="Shu S."/>
            <person name="Lovell J.T."/>
            <person name="Sreedasyam A."/>
            <person name="Maumus F."/>
            <person name="Tiley G.P."/>
            <person name="Fernandez-Pozo N."/>
            <person name="Barry K."/>
            <person name="Chen C."/>
            <person name="Wang M."/>
            <person name="Lipzen A."/>
            <person name="Daum C."/>
            <person name="Saski C.A."/>
            <person name="Payton A.C."/>
            <person name="Mcbreen J.C."/>
            <person name="Conrad R.E."/>
            <person name="Kollar L.M."/>
            <person name="Olsson S."/>
            <person name="Huttunen S."/>
            <person name="Landis J.B."/>
            <person name="Wickett N.J."/>
            <person name="Johnson M.G."/>
            <person name="Rensing S.A."/>
            <person name="Grimwood J."/>
            <person name="Schmutz J."/>
            <person name="Mcdaniel S.F."/>
        </authorList>
    </citation>
    <scope>NUCLEOTIDE SEQUENCE</scope>
    <source>
        <strain evidence="26">R40</strain>
    </source>
</reference>
<dbReference type="GO" id="GO:0000155">
    <property type="term" value="F:phosphorelay sensor kinase activity"/>
    <property type="evidence" value="ECO:0007669"/>
    <property type="project" value="InterPro"/>
</dbReference>
<feature type="transmembrane region" description="Helical" evidence="23">
    <location>
        <begin position="238"/>
        <end position="266"/>
    </location>
</feature>
<evidence type="ECO:0000313" key="27">
    <source>
        <dbReference type="Proteomes" id="UP000822688"/>
    </source>
</evidence>
<dbReference type="SUPFAM" id="SSF47384">
    <property type="entry name" value="Homodimeric domain of signal transducing histidine kinase"/>
    <property type="match status" value="1"/>
</dbReference>
<dbReference type="Pfam" id="PF00072">
    <property type="entry name" value="Response_reg"/>
    <property type="match status" value="1"/>
</dbReference>